<feature type="domain" description="Integrase catalytic" evidence="3">
    <location>
        <begin position="281"/>
        <end position="456"/>
    </location>
</feature>
<evidence type="ECO:0000256" key="1">
    <source>
        <dbReference type="ARBA" id="ARBA00022723"/>
    </source>
</evidence>
<dbReference type="EMBL" id="JACGWL010000003">
    <property type="protein sequence ID" value="KAK4406280.1"/>
    <property type="molecule type" value="Genomic_DNA"/>
</dbReference>
<dbReference type="PANTHER" id="PTHR42648:SF31">
    <property type="entry name" value="RNA-DIRECTED DNA POLYMERASE"/>
    <property type="match status" value="1"/>
</dbReference>
<keyword evidence="2" id="KW-0378">Hydrolase</keyword>
<dbReference type="Proteomes" id="UP001289374">
    <property type="component" value="Unassembled WGS sequence"/>
</dbReference>
<dbReference type="InterPro" id="IPR013103">
    <property type="entry name" value="RVT_2"/>
</dbReference>
<dbReference type="Pfam" id="PF00665">
    <property type="entry name" value="rve"/>
    <property type="match status" value="1"/>
</dbReference>
<dbReference type="PROSITE" id="PS50994">
    <property type="entry name" value="INTEGRASE"/>
    <property type="match status" value="1"/>
</dbReference>
<dbReference type="InterPro" id="IPR012337">
    <property type="entry name" value="RNaseH-like_sf"/>
</dbReference>
<dbReference type="SUPFAM" id="SSF53098">
    <property type="entry name" value="Ribonuclease H-like"/>
    <property type="match status" value="1"/>
</dbReference>
<reference evidence="4" key="1">
    <citation type="submission" date="2020-06" db="EMBL/GenBank/DDBJ databases">
        <authorList>
            <person name="Li T."/>
            <person name="Hu X."/>
            <person name="Zhang T."/>
            <person name="Song X."/>
            <person name="Zhang H."/>
            <person name="Dai N."/>
            <person name="Sheng W."/>
            <person name="Hou X."/>
            <person name="Wei L."/>
        </authorList>
    </citation>
    <scope>NUCLEOTIDE SEQUENCE</scope>
    <source>
        <strain evidence="4">K16</strain>
        <tissue evidence="4">Leaf</tissue>
    </source>
</reference>
<evidence type="ECO:0000259" key="3">
    <source>
        <dbReference type="PROSITE" id="PS50994"/>
    </source>
</evidence>
<keyword evidence="1" id="KW-0479">Metal-binding</keyword>
<accession>A0AAE2C2H1</accession>
<reference evidence="4" key="2">
    <citation type="journal article" date="2024" name="Plant">
        <title>Genomic evolution and insights into agronomic trait innovations of Sesamum species.</title>
        <authorList>
            <person name="Miao H."/>
            <person name="Wang L."/>
            <person name="Qu L."/>
            <person name="Liu H."/>
            <person name="Sun Y."/>
            <person name="Le M."/>
            <person name="Wang Q."/>
            <person name="Wei S."/>
            <person name="Zheng Y."/>
            <person name="Lin W."/>
            <person name="Duan Y."/>
            <person name="Cao H."/>
            <person name="Xiong S."/>
            <person name="Wang X."/>
            <person name="Wei L."/>
            <person name="Li C."/>
            <person name="Ma Q."/>
            <person name="Ju M."/>
            <person name="Zhao R."/>
            <person name="Li G."/>
            <person name="Mu C."/>
            <person name="Tian Q."/>
            <person name="Mei H."/>
            <person name="Zhang T."/>
            <person name="Gao T."/>
            <person name="Zhang H."/>
        </authorList>
    </citation>
    <scope>NUCLEOTIDE SEQUENCE</scope>
    <source>
        <strain evidence="4">K16</strain>
    </source>
</reference>
<dbReference type="GO" id="GO:0046872">
    <property type="term" value="F:metal ion binding"/>
    <property type="evidence" value="ECO:0007669"/>
    <property type="project" value="UniProtKB-KW"/>
</dbReference>
<dbReference type="InterPro" id="IPR001584">
    <property type="entry name" value="Integrase_cat-core"/>
</dbReference>
<organism evidence="4 5">
    <name type="scientific">Sesamum angolense</name>
    <dbReference type="NCBI Taxonomy" id="2727404"/>
    <lineage>
        <taxon>Eukaryota</taxon>
        <taxon>Viridiplantae</taxon>
        <taxon>Streptophyta</taxon>
        <taxon>Embryophyta</taxon>
        <taxon>Tracheophyta</taxon>
        <taxon>Spermatophyta</taxon>
        <taxon>Magnoliopsida</taxon>
        <taxon>eudicotyledons</taxon>
        <taxon>Gunneridae</taxon>
        <taxon>Pentapetalae</taxon>
        <taxon>asterids</taxon>
        <taxon>lamiids</taxon>
        <taxon>Lamiales</taxon>
        <taxon>Pedaliaceae</taxon>
        <taxon>Sesamum</taxon>
    </lineage>
</organism>
<name>A0AAE2C2H1_9LAMI</name>
<evidence type="ECO:0000313" key="5">
    <source>
        <dbReference type="Proteomes" id="UP001289374"/>
    </source>
</evidence>
<dbReference type="InterPro" id="IPR057670">
    <property type="entry name" value="SH3_retrovirus"/>
</dbReference>
<dbReference type="InterPro" id="IPR025724">
    <property type="entry name" value="GAG-pre-integrase_dom"/>
</dbReference>
<keyword evidence="5" id="KW-1185">Reference proteome</keyword>
<proteinExistence type="predicted"/>
<dbReference type="GO" id="GO:0015074">
    <property type="term" value="P:DNA integration"/>
    <property type="evidence" value="ECO:0007669"/>
    <property type="project" value="InterPro"/>
</dbReference>
<gene>
    <name evidence="4" type="ORF">Sango_0634500</name>
</gene>
<dbReference type="PANTHER" id="PTHR42648">
    <property type="entry name" value="TRANSPOSASE, PUTATIVE-RELATED"/>
    <property type="match status" value="1"/>
</dbReference>
<comment type="caution">
    <text evidence="4">The sequence shown here is derived from an EMBL/GenBank/DDBJ whole genome shotgun (WGS) entry which is preliminary data.</text>
</comment>
<dbReference type="SUPFAM" id="SSF56672">
    <property type="entry name" value="DNA/RNA polymerases"/>
    <property type="match status" value="1"/>
</dbReference>
<dbReference type="InterPro" id="IPR043502">
    <property type="entry name" value="DNA/RNA_pol_sf"/>
</dbReference>
<dbReference type="AlphaFoldDB" id="A0AAE2C2H1"/>
<dbReference type="InterPro" id="IPR036397">
    <property type="entry name" value="RNaseH_sf"/>
</dbReference>
<sequence length="1179" mass="132519">MMLKLQFVFWMLDERRSVLFFSLLLKVSAYRAHSIDDRLTVSMAEIQPTIASNSRIRTDLESSPSIENSSLTLVSAPLTGDNYLVWSRAVRALWLELEVRYGGSNGPMIYNLEREISSISQDLLRTEIRKMMIEENTSPHQMRTPLDNNIRINFARLEELDEAAVSQLCQDLPISFQFLNSGCILQDLRTKESLAIGKLVEQLYFLDHNSFSVNTASNNTMSVNVASYSVSHSETNDSASLWHMRLGHSSFDALTHIPSITFKQVVNSSPCDICHFAKQHRLSFPSSTFQATSSFELIHVDIWGPYRQPTPSGCSYFLTLVDHYSRSTWTFLMQFKSQAIDYLKSFITMVNTQFDKSIKIIRTDNGAEFLSEKCQRLLDTHGIIHQKSCSYTPQQNGIVEHKHKHLLSVARALLFQASLPDKFWGDCVLTATYLINRTPSKLLNWLTPYELLLSQPPSYAHLRVFGCLCFAANTKPHRAKFDKRSSKCVFLGYPPGQKGFKLFDLISQTYLVSRDVVFYENVFPFSYSPTSRSSCPLPIVLDPIDASIQYPTSPSFPSPLGSPTPHSVDFSPPISDPITTFPVQPSLLYPNQAPRRSTRHISKPQWLTDFICHYTNQSQITDLMPSYECFVAALSTLQEPQSYKQAIGKPEWEDAMHQELLALDKNHTWEVATLPPGKKAIGCRWVYKLKLRDDGTVERCKARLVAKGYNQVAGVDYVDCFSPVAKAVTVRLFLAIASAHSWPLHQLDVNNAFLHGYLDEEIFMLPPEGYDVPQGHVCKLKRSLYGLKQASRQWNQEFTSQLVAFGFTQSSHDHCLFFMGSEDTFVAMLIYVDDVLITSPSVSLLTDVKSYLDGLFTIKDLGVARYFLGLQIARSPTGTSVTQTKYINDIVRDTGLMHAKSVITPFPQHIKLSATGGAVLLDPEPYRRLVGRLLYLGFTRPDISYGVQQLSQFLQHPCESHWHAALHVVRYLKGTSTTGLFFPCSSSFQLQAYCDAYWASCVDSHKSISGFCVFFGTSLISWKSKKQATVSRSSAEAEYRSMGAMVCELLWISYLLQDFGIPLHSPIPLFCDNKAALHIMANPVFHERTKHLDIDCHIVRNQYKLGFVAPSFVRGKEQIADIFTKSLPASTFLFLLSKLALFSLDPSPPCGGSVGIQAVAATKSGDNDAEAAVCLLDAG</sequence>
<dbReference type="CDD" id="cd09272">
    <property type="entry name" value="RNase_HI_RT_Ty1"/>
    <property type="match status" value="1"/>
</dbReference>
<dbReference type="Pfam" id="PF13976">
    <property type="entry name" value="gag_pre-integrs"/>
    <property type="match status" value="1"/>
</dbReference>
<dbReference type="InterPro" id="IPR039537">
    <property type="entry name" value="Retrotran_Ty1/copia-like"/>
</dbReference>
<dbReference type="Gene3D" id="3.30.420.10">
    <property type="entry name" value="Ribonuclease H-like superfamily/Ribonuclease H"/>
    <property type="match status" value="1"/>
</dbReference>
<evidence type="ECO:0000313" key="4">
    <source>
        <dbReference type="EMBL" id="KAK4406280.1"/>
    </source>
</evidence>
<dbReference type="Pfam" id="PF07727">
    <property type="entry name" value="RVT_2"/>
    <property type="match status" value="1"/>
</dbReference>
<protein>
    <submittedName>
        <fullName evidence="4">Retrovirus-related Pol polyprotein from transposon RE1</fullName>
    </submittedName>
</protein>
<dbReference type="GO" id="GO:0016787">
    <property type="term" value="F:hydrolase activity"/>
    <property type="evidence" value="ECO:0007669"/>
    <property type="project" value="UniProtKB-KW"/>
</dbReference>
<dbReference type="Pfam" id="PF25597">
    <property type="entry name" value="SH3_retrovirus"/>
    <property type="match status" value="1"/>
</dbReference>
<evidence type="ECO:0000256" key="2">
    <source>
        <dbReference type="ARBA" id="ARBA00022801"/>
    </source>
</evidence>
<dbReference type="GO" id="GO:0003676">
    <property type="term" value="F:nucleic acid binding"/>
    <property type="evidence" value="ECO:0007669"/>
    <property type="project" value="InterPro"/>
</dbReference>